<evidence type="ECO:0008006" key="3">
    <source>
        <dbReference type="Google" id="ProtNLM"/>
    </source>
</evidence>
<dbReference type="AlphaFoldDB" id="A0A1I6HB21"/>
<sequence>MHDSEITALIATLQAERAALQSGKFGQLLALENTKSAQLQALENRQPSKQSIQTIRDMLAQNQRLFAAAIAGVNAARKRIDALQTVRSGLNIYDQSGALAMVPVQQSAVEKKA</sequence>
<proteinExistence type="predicted"/>
<accession>A0A1I6HB21</accession>
<gene>
    <name evidence="1" type="ORF">SAMN04488005_2463</name>
</gene>
<dbReference type="RefSeq" id="WP_090200710.1">
    <property type="nucleotide sequence ID" value="NZ_FOYP01000002.1"/>
</dbReference>
<protein>
    <recommendedName>
        <fullName evidence="3">FlgN protein</fullName>
    </recommendedName>
</protein>
<keyword evidence="2" id="KW-1185">Reference proteome</keyword>
<evidence type="ECO:0000313" key="1">
    <source>
        <dbReference type="EMBL" id="SFR51696.1"/>
    </source>
</evidence>
<name>A0A1I6HB21_9RHOB</name>
<dbReference type="EMBL" id="FOYP01000002">
    <property type="protein sequence ID" value="SFR51696.1"/>
    <property type="molecule type" value="Genomic_DNA"/>
</dbReference>
<dbReference type="Proteomes" id="UP000199478">
    <property type="component" value="Unassembled WGS sequence"/>
</dbReference>
<dbReference type="STRING" id="390270.SAMN04488005_2463"/>
<dbReference type="OrthoDB" id="7875930at2"/>
<evidence type="ECO:0000313" key="2">
    <source>
        <dbReference type="Proteomes" id="UP000199478"/>
    </source>
</evidence>
<organism evidence="1 2">
    <name type="scientific">Yoonia tamlensis</name>
    <dbReference type="NCBI Taxonomy" id="390270"/>
    <lineage>
        <taxon>Bacteria</taxon>
        <taxon>Pseudomonadati</taxon>
        <taxon>Pseudomonadota</taxon>
        <taxon>Alphaproteobacteria</taxon>
        <taxon>Rhodobacterales</taxon>
        <taxon>Paracoccaceae</taxon>
        <taxon>Yoonia</taxon>
    </lineage>
</organism>
<reference evidence="2" key="1">
    <citation type="submission" date="2016-10" db="EMBL/GenBank/DDBJ databases">
        <authorList>
            <person name="Varghese N."/>
            <person name="Submissions S."/>
        </authorList>
    </citation>
    <scope>NUCLEOTIDE SEQUENCE [LARGE SCALE GENOMIC DNA]</scope>
    <source>
        <strain evidence="2">DSM 26879</strain>
    </source>
</reference>